<keyword evidence="4" id="KW-1185">Reference proteome</keyword>
<feature type="compositionally biased region" description="Basic and acidic residues" evidence="2">
    <location>
        <begin position="1"/>
        <end position="17"/>
    </location>
</feature>
<dbReference type="PANTHER" id="PTHR34297">
    <property type="entry name" value="HYPOTHETICAL CYTOSOLIC PROTEIN-RELATED"/>
    <property type="match status" value="1"/>
</dbReference>
<dbReference type="Proteomes" id="UP000295066">
    <property type="component" value="Unassembled WGS sequence"/>
</dbReference>
<evidence type="ECO:0000256" key="2">
    <source>
        <dbReference type="SAM" id="MobiDB-lite"/>
    </source>
</evidence>
<comment type="similarity">
    <text evidence="1">Belongs to the asp23 family.</text>
</comment>
<dbReference type="AlphaFoldDB" id="A0A4R8M621"/>
<dbReference type="PANTHER" id="PTHR34297:SF1">
    <property type="entry name" value="ASP23_GLS24 FAMILY ENVELOPE STRESS RESPONSE PROTEIN"/>
    <property type="match status" value="1"/>
</dbReference>
<dbReference type="EMBL" id="SORI01000008">
    <property type="protein sequence ID" value="TDY60574.1"/>
    <property type="molecule type" value="Genomic_DNA"/>
</dbReference>
<dbReference type="InterPro" id="IPR005531">
    <property type="entry name" value="Asp23"/>
</dbReference>
<reference evidence="3 4" key="1">
    <citation type="submission" date="2019-03" db="EMBL/GenBank/DDBJ databases">
        <title>Genomic Encyclopedia of Type Strains, Phase IV (KMG-IV): sequencing the most valuable type-strain genomes for metagenomic binning, comparative biology and taxonomic classification.</title>
        <authorList>
            <person name="Goeker M."/>
        </authorList>
    </citation>
    <scope>NUCLEOTIDE SEQUENCE [LARGE SCALE GENOMIC DNA]</scope>
    <source>
        <strain evidence="3 4">DSM 25964</strain>
    </source>
</reference>
<name>A0A4R8M621_9BACT</name>
<dbReference type="Pfam" id="PF03780">
    <property type="entry name" value="Asp23"/>
    <property type="match status" value="1"/>
</dbReference>
<feature type="region of interest" description="Disordered" evidence="2">
    <location>
        <begin position="1"/>
        <end position="37"/>
    </location>
</feature>
<feature type="region of interest" description="Disordered" evidence="2">
    <location>
        <begin position="149"/>
        <end position="211"/>
    </location>
</feature>
<comment type="caution">
    <text evidence="3">The sequence shown here is derived from an EMBL/GenBank/DDBJ whole genome shotgun (WGS) entry which is preliminary data.</text>
</comment>
<protein>
    <submittedName>
        <fullName evidence="3">Putative alkaline shock family protein YloU</fullName>
    </submittedName>
</protein>
<dbReference type="RefSeq" id="WP_243833867.1">
    <property type="nucleotide sequence ID" value="NZ_SORI01000008.1"/>
</dbReference>
<accession>A0A4R8M621</accession>
<feature type="compositionally biased region" description="Acidic residues" evidence="2">
    <location>
        <begin position="177"/>
        <end position="186"/>
    </location>
</feature>
<evidence type="ECO:0000313" key="3">
    <source>
        <dbReference type="EMBL" id="TDY60574.1"/>
    </source>
</evidence>
<gene>
    <name evidence="3" type="ORF">C8D99_108123</name>
</gene>
<feature type="compositionally biased region" description="Basic and acidic residues" evidence="2">
    <location>
        <begin position="187"/>
        <end position="204"/>
    </location>
</feature>
<evidence type="ECO:0000256" key="1">
    <source>
        <dbReference type="ARBA" id="ARBA00005721"/>
    </source>
</evidence>
<organism evidence="3 4">
    <name type="scientific">Aminivibrio pyruvatiphilus</name>
    <dbReference type="NCBI Taxonomy" id="1005740"/>
    <lineage>
        <taxon>Bacteria</taxon>
        <taxon>Thermotogati</taxon>
        <taxon>Synergistota</taxon>
        <taxon>Synergistia</taxon>
        <taxon>Synergistales</taxon>
        <taxon>Aminobacteriaceae</taxon>
        <taxon>Aminivibrio</taxon>
    </lineage>
</organism>
<evidence type="ECO:0000313" key="4">
    <source>
        <dbReference type="Proteomes" id="UP000295066"/>
    </source>
</evidence>
<proteinExistence type="inferred from homology"/>
<sequence>MSEMYKSQEPEMDEIGRPEGGLSEMAEQGGPDEISSVNGSIHISEEVIMELAKKTLTTIPGVQPASPGIASKLGIGRKASDGIRVSVEDKFPPVVTVDVYLLVKYGLRIPDAAWDVQEAIKKTLEQFTGYDVKAVNINVQGIYFQDKPIPAPAPEPAPEEEKPAAYEPPVSVSEPFVDAEDEEETETAVKPEKPGKAEKVEKPIPPEVEQL</sequence>